<protein>
    <submittedName>
        <fullName evidence="2">DUF1405 domain-containing protein</fullName>
    </submittedName>
</protein>
<feature type="transmembrane region" description="Helical" evidence="1">
    <location>
        <begin position="43"/>
        <end position="64"/>
    </location>
</feature>
<feature type="transmembrane region" description="Helical" evidence="1">
    <location>
        <begin position="138"/>
        <end position="159"/>
    </location>
</feature>
<feature type="transmembrane region" description="Helical" evidence="1">
    <location>
        <begin position="166"/>
        <end position="184"/>
    </location>
</feature>
<dbReference type="EMBL" id="JBHSZQ010000009">
    <property type="protein sequence ID" value="MFC7125767.1"/>
    <property type="molecule type" value="Genomic_DNA"/>
</dbReference>
<keyword evidence="1" id="KW-1133">Transmembrane helix</keyword>
<dbReference type="RefSeq" id="WP_267638611.1">
    <property type="nucleotide sequence ID" value="NZ_JAODIY010000017.1"/>
</dbReference>
<keyword evidence="1" id="KW-0472">Membrane</keyword>
<dbReference type="Pfam" id="PF07187">
    <property type="entry name" value="DUF1405"/>
    <property type="match status" value="1"/>
</dbReference>
<evidence type="ECO:0000313" key="2">
    <source>
        <dbReference type="EMBL" id="MFC7125767.1"/>
    </source>
</evidence>
<feature type="transmembrane region" description="Helical" evidence="1">
    <location>
        <begin position="76"/>
        <end position="98"/>
    </location>
</feature>
<comment type="caution">
    <text evidence="2">The sequence shown here is derived from an EMBL/GenBank/DDBJ whole genome shotgun (WGS) entry which is preliminary data.</text>
</comment>
<gene>
    <name evidence="2" type="ORF">ACFQJ7_06900</name>
</gene>
<accession>A0ABD5X476</accession>
<evidence type="ECO:0000256" key="1">
    <source>
        <dbReference type="SAM" id="Phobius"/>
    </source>
</evidence>
<dbReference type="PANTHER" id="PTHR40042:SF1">
    <property type="entry name" value="DUF1405 DOMAIN-CONTAINING PROTEIN"/>
    <property type="match status" value="1"/>
</dbReference>
<organism evidence="2 3">
    <name type="scientific">Halovenus rubra</name>
    <dbReference type="NCBI Taxonomy" id="869890"/>
    <lineage>
        <taxon>Archaea</taxon>
        <taxon>Methanobacteriati</taxon>
        <taxon>Methanobacteriota</taxon>
        <taxon>Stenosarchaea group</taxon>
        <taxon>Halobacteria</taxon>
        <taxon>Halobacteriales</taxon>
        <taxon>Haloarculaceae</taxon>
        <taxon>Halovenus</taxon>
    </lineage>
</organism>
<reference evidence="2 3" key="1">
    <citation type="journal article" date="2014" name="Int. J. Syst. Evol. Microbiol.">
        <title>Complete genome sequence of Corynebacterium casei LMG S-19264T (=DSM 44701T), isolated from a smear-ripened cheese.</title>
        <authorList>
            <consortium name="US DOE Joint Genome Institute (JGI-PGF)"/>
            <person name="Walter F."/>
            <person name="Albersmeier A."/>
            <person name="Kalinowski J."/>
            <person name="Ruckert C."/>
        </authorList>
    </citation>
    <scope>NUCLEOTIDE SEQUENCE [LARGE SCALE GENOMIC DNA]</scope>
    <source>
        <strain evidence="2 3">CGMCC 4.7215</strain>
    </source>
</reference>
<evidence type="ECO:0000313" key="3">
    <source>
        <dbReference type="Proteomes" id="UP001596414"/>
    </source>
</evidence>
<dbReference type="Proteomes" id="UP001596414">
    <property type="component" value="Unassembled WGS sequence"/>
</dbReference>
<dbReference type="PANTHER" id="PTHR40042">
    <property type="entry name" value="HYPOTHETICAL MEMBRANE SPANNING PROTEIN"/>
    <property type="match status" value="1"/>
</dbReference>
<dbReference type="InterPro" id="IPR009845">
    <property type="entry name" value="DUF1405"/>
</dbReference>
<feature type="transmembrane region" description="Helical" evidence="1">
    <location>
        <begin position="216"/>
        <end position="236"/>
    </location>
</feature>
<feature type="transmembrane region" description="Helical" evidence="1">
    <location>
        <begin position="110"/>
        <end position="132"/>
    </location>
</feature>
<dbReference type="AlphaFoldDB" id="A0ABD5X476"/>
<name>A0ABD5X476_9EURY</name>
<keyword evidence="1" id="KW-0812">Transmembrane</keyword>
<sequence length="242" mass="27219">MGSDGSFDWRVDRFVSSHVGGTVPDDRDLPVFLSPIPTWLENVAFRLVWLLVIVNVVGTAFGFYYYSPQFAETPLIMWPIVPVSPLATLYIGLSFACWRLGYDGRVAQVVHVLGFIGCLKYGLWTVLVHSFVEDPSAVVPWLRQFLIWSHFGMALEAFLVTRYAKFSLPAISVGVGWFLLNDMLDYFVDAFGGPHHTWLTVIPTSDAVRPSPEFEMIAGFAVGMTALAIFLSVWAWRTIDMR</sequence>
<proteinExistence type="predicted"/>